<evidence type="ECO:0000313" key="1">
    <source>
        <dbReference type="EMBL" id="SFT09967.1"/>
    </source>
</evidence>
<reference evidence="2" key="1">
    <citation type="submission" date="2016-10" db="EMBL/GenBank/DDBJ databases">
        <authorList>
            <person name="Varghese N."/>
            <person name="Submissions S."/>
        </authorList>
    </citation>
    <scope>NUCLEOTIDE SEQUENCE [LARGE SCALE GENOMIC DNA]</scope>
    <source>
        <strain evidence="2">CGMCC 4.7047</strain>
    </source>
</reference>
<dbReference type="EMBL" id="FPAB01000007">
    <property type="protein sequence ID" value="SFT09967.1"/>
    <property type="molecule type" value="Genomic_DNA"/>
</dbReference>
<keyword evidence="2" id="KW-1185">Reference proteome</keyword>
<sequence length="33" mass="4118">MVSEHEYQHEQLYRYEITAAMNHVVRAWPRDRT</sequence>
<protein>
    <submittedName>
        <fullName evidence="1">Uncharacterized protein</fullName>
    </submittedName>
</protein>
<accession>A0A1I6V8K4</accession>
<gene>
    <name evidence="1" type="ORF">SAMN05444716_107181</name>
</gene>
<dbReference type="AlphaFoldDB" id="A0A1I6V8K4"/>
<dbReference type="Proteomes" id="UP000198873">
    <property type="component" value="Unassembled WGS sequence"/>
</dbReference>
<organism evidence="1 2">
    <name type="scientific">Streptomyces harbinensis</name>
    <dbReference type="NCBI Taxonomy" id="1176198"/>
    <lineage>
        <taxon>Bacteria</taxon>
        <taxon>Bacillati</taxon>
        <taxon>Actinomycetota</taxon>
        <taxon>Actinomycetes</taxon>
        <taxon>Kitasatosporales</taxon>
        <taxon>Streptomycetaceae</taxon>
        <taxon>Streptomyces</taxon>
    </lineage>
</organism>
<proteinExistence type="predicted"/>
<evidence type="ECO:0000313" key="2">
    <source>
        <dbReference type="Proteomes" id="UP000198873"/>
    </source>
</evidence>
<name>A0A1I6V8K4_9ACTN</name>